<gene>
    <name evidence="2" type="ORF">CE91St30_23770</name>
</gene>
<proteinExistence type="predicted"/>
<name>A0ABM7WKX4_9ACTN</name>
<dbReference type="Proteomes" id="UP001320544">
    <property type="component" value="Chromosome"/>
</dbReference>
<reference evidence="2 3" key="1">
    <citation type="submission" date="2022-01" db="EMBL/GenBank/DDBJ databases">
        <title>Novel bile acid biosynthetic pathways are enriched in the microbiome of centenarians.</title>
        <authorList>
            <person name="Sato Y."/>
            <person name="Atarashi K."/>
            <person name="Plichta R.D."/>
            <person name="Arai Y."/>
            <person name="Sasajima S."/>
            <person name="Kearney M.S."/>
            <person name="Suda W."/>
            <person name="Takeshita K."/>
            <person name="Sasaki T."/>
            <person name="Okamoto S."/>
            <person name="Skelly N.A."/>
            <person name="Okamura Y."/>
            <person name="Vlamakis H."/>
            <person name="Li Y."/>
            <person name="Tanoue T."/>
            <person name="Takei H."/>
            <person name="Nittono H."/>
            <person name="Narushima S."/>
            <person name="Irie J."/>
            <person name="Itoh H."/>
            <person name="Moriya K."/>
            <person name="Sugiura Y."/>
            <person name="Suematsu M."/>
            <person name="Moritoki N."/>
            <person name="Shibata S."/>
            <person name="Littman R.D."/>
            <person name="Fischbach A.M."/>
            <person name="Uwamino Y."/>
            <person name="Inoue T."/>
            <person name="Honda A."/>
            <person name="Hattori M."/>
            <person name="Murai T."/>
            <person name="Xavier J.R."/>
            <person name="Hirose N."/>
            <person name="Honda K."/>
        </authorList>
    </citation>
    <scope>NUCLEOTIDE SEQUENCE [LARGE SCALE GENOMIC DNA]</scope>
    <source>
        <strain evidence="2 3">CE91-St30</strain>
    </source>
</reference>
<evidence type="ECO:0000313" key="2">
    <source>
        <dbReference type="EMBL" id="BDE97044.1"/>
    </source>
</evidence>
<feature type="region of interest" description="Disordered" evidence="1">
    <location>
        <begin position="1"/>
        <end position="57"/>
    </location>
</feature>
<evidence type="ECO:0000313" key="3">
    <source>
        <dbReference type="Proteomes" id="UP001320544"/>
    </source>
</evidence>
<dbReference type="EMBL" id="AP025564">
    <property type="protein sequence ID" value="BDE97044.1"/>
    <property type="molecule type" value="Genomic_DNA"/>
</dbReference>
<feature type="compositionally biased region" description="Basic and acidic residues" evidence="1">
    <location>
        <begin position="8"/>
        <end position="23"/>
    </location>
</feature>
<organism evidence="2 3">
    <name type="scientific">Raoultibacter timonensis</name>
    <dbReference type="NCBI Taxonomy" id="1907662"/>
    <lineage>
        <taxon>Bacteria</taxon>
        <taxon>Bacillati</taxon>
        <taxon>Actinomycetota</taxon>
        <taxon>Coriobacteriia</taxon>
        <taxon>Eggerthellales</taxon>
        <taxon>Eggerthellaceae</taxon>
        <taxon>Raoultibacter</taxon>
    </lineage>
</organism>
<accession>A0ABM7WKX4</accession>
<protein>
    <submittedName>
        <fullName evidence="2">Uncharacterized protein</fullName>
    </submittedName>
</protein>
<sequence>MAKAPNNTDKERWARALAAKEARLATPRATSRPCAGMGPNKASGHKGGISRQGSKRG</sequence>
<keyword evidence="3" id="KW-1185">Reference proteome</keyword>
<evidence type="ECO:0000256" key="1">
    <source>
        <dbReference type="SAM" id="MobiDB-lite"/>
    </source>
</evidence>